<keyword evidence="2" id="KW-0547">Nucleotide-binding</keyword>
<dbReference type="InterPro" id="IPR050747">
    <property type="entry name" value="Mitochondrial_chaperone_BCS1"/>
</dbReference>
<gene>
    <name evidence="5" type="ORF">CVIRNUC_003524</name>
</gene>
<feature type="region of interest" description="Disordered" evidence="3">
    <location>
        <begin position="535"/>
        <end position="556"/>
    </location>
</feature>
<dbReference type="Gene3D" id="3.40.50.300">
    <property type="entry name" value="P-loop containing nucleotide triphosphate hydrolases"/>
    <property type="match status" value="1"/>
</dbReference>
<dbReference type="AlphaFoldDB" id="A0AAV1I361"/>
<comment type="caution">
    <text evidence="5">The sequence shown here is derived from an EMBL/GenBank/DDBJ whole genome shotgun (WGS) entry which is preliminary data.</text>
</comment>
<evidence type="ECO:0000256" key="1">
    <source>
        <dbReference type="ARBA" id="ARBA00007448"/>
    </source>
</evidence>
<dbReference type="InterPro" id="IPR003593">
    <property type="entry name" value="AAA+_ATPase"/>
</dbReference>
<dbReference type="InterPro" id="IPR003959">
    <property type="entry name" value="ATPase_AAA_core"/>
</dbReference>
<evidence type="ECO:0000259" key="4">
    <source>
        <dbReference type="SMART" id="SM00382"/>
    </source>
</evidence>
<evidence type="ECO:0000256" key="3">
    <source>
        <dbReference type="SAM" id="MobiDB-lite"/>
    </source>
</evidence>
<accession>A0AAV1I361</accession>
<keyword evidence="2" id="KW-0067">ATP-binding</keyword>
<dbReference type="GO" id="GO:0005524">
    <property type="term" value="F:ATP binding"/>
    <property type="evidence" value="ECO:0007669"/>
    <property type="project" value="UniProtKB-KW"/>
</dbReference>
<name>A0AAV1I361_9CHLO</name>
<dbReference type="PROSITE" id="PS00674">
    <property type="entry name" value="AAA"/>
    <property type="match status" value="1"/>
</dbReference>
<feature type="domain" description="AAA+ ATPase" evidence="4">
    <location>
        <begin position="317"/>
        <end position="471"/>
    </location>
</feature>
<sequence>MDVKDILKFQMLSGMGANSGMWSAGNNTTSTGHGQSGLTGHPAFGMLMQCVMVAAMGSIEELLKSLPGTLTSLRQGLYDRFVKDRVSKTMDTLRQAPISERAIALRKRHFLNTLTMTRWFKPPDKGNGDSQGYIDSNEMVDAVLNVVAKMDNVPSLKLIENARMMITHADTPVQLTEDSYLKLDKLDIETDGSLIRVRVILMSNTSSASELAAYVRRLQVAYRQELRNALGDTVYYFDQKDKTIMLDPRGVPDGGDDAAAKRARVMNAPRELSFTRTPFHSNKLFSNTFGEQVREVESRVRFFCENRGWYTERGIPYQLGFLLSGPPGSGKTSAIRAIANHTKRHIINVNFASITTATQLKSLLFSERLSTFVDSHSSETQTLSIPIDQRLYVLEEIDAIGDIVQQRYEGMKPRDTVPDELTLAEILTALDGTIESPGRMLVMTSNHPEYLDEALIRPGRIDVCVSFTRAPRALIVEMYESFFQTVFPEELVPGLPDMRMTPAEVGQCLFKHFGSPDPAAMCRCLCAAAESAHTESDRRRRLSARRQEQVAEQEAGSFSDALLDGTMPAEDPQKTLMQMSKVHDAAGVRETGSEAVEEALAQYPRPEPIAEAEKLKKHNFGKDVQGTRGFLSLSPLHREPDNQHNQYLESVRNNLPESFVECDNSSDLTMIADAHVPLLSQTFQN</sequence>
<dbReference type="InterPro" id="IPR003960">
    <property type="entry name" value="ATPase_AAA_CS"/>
</dbReference>
<dbReference type="InterPro" id="IPR027417">
    <property type="entry name" value="P-loop_NTPase"/>
</dbReference>
<protein>
    <recommendedName>
        <fullName evidence="4">AAA+ ATPase domain-containing protein</fullName>
    </recommendedName>
</protein>
<organism evidence="5 6">
    <name type="scientific">Coccomyxa viridis</name>
    <dbReference type="NCBI Taxonomy" id="1274662"/>
    <lineage>
        <taxon>Eukaryota</taxon>
        <taxon>Viridiplantae</taxon>
        <taxon>Chlorophyta</taxon>
        <taxon>core chlorophytes</taxon>
        <taxon>Trebouxiophyceae</taxon>
        <taxon>Trebouxiophyceae incertae sedis</taxon>
        <taxon>Coccomyxaceae</taxon>
        <taxon>Coccomyxa</taxon>
    </lineage>
</organism>
<evidence type="ECO:0000313" key="5">
    <source>
        <dbReference type="EMBL" id="CAK0768056.1"/>
    </source>
</evidence>
<dbReference type="Pfam" id="PF00004">
    <property type="entry name" value="AAA"/>
    <property type="match status" value="1"/>
</dbReference>
<dbReference type="EMBL" id="CAUYUE010000004">
    <property type="protein sequence ID" value="CAK0768056.1"/>
    <property type="molecule type" value="Genomic_DNA"/>
</dbReference>
<dbReference type="PANTHER" id="PTHR23070">
    <property type="entry name" value="BCS1 AAA-TYPE ATPASE"/>
    <property type="match status" value="1"/>
</dbReference>
<keyword evidence="6" id="KW-1185">Reference proteome</keyword>
<dbReference type="SUPFAM" id="SSF52540">
    <property type="entry name" value="P-loop containing nucleoside triphosphate hydrolases"/>
    <property type="match status" value="1"/>
</dbReference>
<comment type="similarity">
    <text evidence="1">Belongs to the AAA ATPase family. BCS1 subfamily.</text>
</comment>
<proteinExistence type="inferred from homology"/>
<evidence type="ECO:0000256" key="2">
    <source>
        <dbReference type="RuleBase" id="RU003651"/>
    </source>
</evidence>
<reference evidence="5 6" key="1">
    <citation type="submission" date="2023-10" db="EMBL/GenBank/DDBJ databases">
        <authorList>
            <person name="Maclean D."/>
            <person name="Macfadyen A."/>
        </authorList>
    </citation>
    <scope>NUCLEOTIDE SEQUENCE [LARGE SCALE GENOMIC DNA]</scope>
</reference>
<evidence type="ECO:0000313" key="6">
    <source>
        <dbReference type="Proteomes" id="UP001314263"/>
    </source>
</evidence>
<dbReference type="Proteomes" id="UP001314263">
    <property type="component" value="Unassembled WGS sequence"/>
</dbReference>
<dbReference type="SMART" id="SM00382">
    <property type="entry name" value="AAA"/>
    <property type="match status" value="1"/>
</dbReference>
<dbReference type="GO" id="GO:0016887">
    <property type="term" value="F:ATP hydrolysis activity"/>
    <property type="evidence" value="ECO:0007669"/>
    <property type="project" value="InterPro"/>
</dbReference>